<sequence>MYEKTGKTFERKQITNKCDNMKKEWKLYDRLMRLETGIGGTRSFIDASPEWWGEKIKLRAVRYIWRVLNQKHWQKMSKVRVYAYHRTEHVSVQVDIATHKSISQDDFFDGIGGLGIRYRLKVRSWHFVIRSKSKVGIL</sequence>
<keyword evidence="2" id="KW-1185">Reference proteome</keyword>
<accession>A0A251TQX4</accession>
<organism evidence="1 2">
    <name type="scientific">Helianthus annuus</name>
    <name type="common">Common sunflower</name>
    <dbReference type="NCBI Taxonomy" id="4232"/>
    <lineage>
        <taxon>Eukaryota</taxon>
        <taxon>Viridiplantae</taxon>
        <taxon>Streptophyta</taxon>
        <taxon>Embryophyta</taxon>
        <taxon>Tracheophyta</taxon>
        <taxon>Spermatophyta</taxon>
        <taxon>Magnoliopsida</taxon>
        <taxon>eudicotyledons</taxon>
        <taxon>Gunneridae</taxon>
        <taxon>Pentapetalae</taxon>
        <taxon>asterids</taxon>
        <taxon>campanulids</taxon>
        <taxon>Asterales</taxon>
        <taxon>Asteraceae</taxon>
        <taxon>Asteroideae</taxon>
        <taxon>Heliantheae alliance</taxon>
        <taxon>Heliantheae</taxon>
        <taxon>Helianthus</taxon>
    </lineage>
</organism>
<evidence type="ECO:0000313" key="1">
    <source>
        <dbReference type="EMBL" id="OTG12966.1"/>
    </source>
</evidence>
<proteinExistence type="predicted"/>
<dbReference type="InParanoid" id="A0A251TQX4"/>
<name>A0A251TQX4_HELAN</name>
<dbReference type="Proteomes" id="UP000215914">
    <property type="component" value="Chromosome 10"/>
</dbReference>
<dbReference type="PANTHER" id="PTHR31704">
    <property type="entry name" value="MYB/SANT-LIKE DNA-BINDING DOMAIN PROTEIN-RELATED"/>
    <property type="match status" value="1"/>
</dbReference>
<dbReference type="EMBL" id="CM007899">
    <property type="protein sequence ID" value="OTG12966.1"/>
    <property type="molecule type" value="Genomic_DNA"/>
</dbReference>
<gene>
    <name evidence="1" type="ORF">HannXRQ_Chr10g0315421</name>
</gene>
<dbReference type="AlphaFoldDB" id="A0A251TQX4"/>
<reference evidence="2" key="1">
    <citation type="journal article" date="2017" name="Nature">
        <title>The sunflower genome provides insights into oil metabolism, flowering and Asterid evolution.</title>
        <authorList>
            <person name="Badouin H."/>
            <person name="Gouzy J."/>
            <person name="Grassa C.J."/>
            <person name="Murat F."/>
            <person name="Staton S.E."/>
            <person name="Cottret L."/>
            <person name="Lelandais-Briere C."/>
            <person name="Owens G.L."/>
            <person name="Carrere S."/>
            <person name="Mayjonade B."/>
            <person name="Legrand L."/>
            <person name="Gill N."/>
            <person name="Kane N.C."/>
            <person name="Bowers J.E."/>
            <person name="Hubner S."/>
            <person name="Bellec A."/>
            <person name="Berard A."/>
            <person name="Berges H."/>
            <person name="Blanchet N."/>
            <person name="Boniface M.C."/>
            <person name="Brunel D."/>
            <person name="Catrice O."/>
            <person name="Chaidir N."/>
            <person name="Claudel C."/>
            <person name="Donnadieu C."/>
            <person name="Faraut T."/>
            <person name="Fievet G."/>
            <person name="Helmstetter N."/>
            <person name="King M."/>
            <person name="Knapp S.J."/>
            <person name="Lai Z."/>
            <person name="Le Paslier M.C."/>
            <person name="Lippi Y."/>
            <person name="Lorenzon L."/>
            <person name="Mandel J.R."/>
            <person name="Marage G."/>
            <person name="Marchand G."/>
            <person name="Marquand E."/>
            <person name="Bret-Mestries E."/>
            <person name="Morien E."/>
            <person name="Nambeesan S."/>
            <person name="Nguyen T."/>
            <person name="Pegot-Espagnet P."/>
            <person name="Pouilly N."/>
            <person name="Raftis F."/>
            <person name="Sallet E."/>
            <person name="Schiex T."/>
            <person name="Thomas J."/>
            <person name="Vandecasteele C."/>
            <person name="Vares D."/>
            <person name="Vear F."/>
            <person name="Vautrin S."/>
            <person name="Crespi M."/>
            <person name="Mangin B."/>
            <person name="Burke J.M."/>
            <person name="Salse J."/>
            <person name="Munos S."/>
            <person name="Vincourt P."/>
            <person name="Rieseberg L.H."/>
            <person name="Langlade N.B."/>
        </authorList>
    </citation>
    <scope>NUCLEOTIDE SEQUENCE [LARGE SCALE GENOMIC DNA]</scope>
    <source>
        <strain evidence="2">cv. SF193</strain>
    </source>
</reference>
<protein>
    <submittedName>
        <fullName evidence="1">Putative myb/SANT-like domain-containing protein</fullName>
    </submittedName>
</protein>
<evidence type="ECO:0000313" key="2">
    <source>
        <dbReference type="Proteomes" id="UP000215914"/>
    </source>
</evidence>
<dbReference type="PANTHER" id="PTHR31704:SF37">
    <property type="entry name" value="HEAT SHOCK PROTEIN"/>
    <property type="match status" value="1"/>
</dbReference>